<organism evidence="6 7">
    <name type="scientific">Alkalidesulfovibrio alkalitolerans DSM 16529</name>
    <dbReference type="NCBI Taxonomy" id="1121439"/>
    <lineage>
        <taxon>Bacteria</taxon>
        <taxon>Pseudomonadati</taxon>
        <taxon>Thermodesulfobacteriota</taxon>
        <taxon>Desulfovibrionia</taxon>
        <taxon>Desulfovibrionales</taxon>
        <taxon>Desulfovibrionaceae</taxon>
        <taxon>Alkalidesulfovibrio</taxon>
    </lineage>
</organism>
<accession>S7TEL2</accession>
<dbReference type="STRING" id="1121439.dsat_2393"/>
<reference evidence="6 7" key="1">
    <citation type="journal article" date="2013" name="Genome Announc.">
        <title>Draft genome sequences for three mercury-methylating, sulfate-reducing bacteria.</title>
        <authorList>
            <person name="Brown S.D."/>
            <person name="Hurt R.A.Jr."/>
            <person name="Gilmour C.C."/>
            <person name="Elias D.A."/>
        </authorList>
    </citation>
    <scope>NUCLEOTIDE SEQUENCE [LARGE SCALE GENOMIC DNA]</scope>
    <source>
        <strain evidence="6 7">DSM 16529</strain>
    </source>
</reference>
<dbReference type="GO" id="GO:0016740">
    <property type="term" value="F:transferase activity"/>
    <property type="evidence" value="ECO:0007669"/>
    <property type="project" value="UniProtKB-KW"/>
</dbReference>
<sequence>MKCRRCKAPAQVKLPSHNTGFCPECFFLFFSRQVQKAVKDHAMFTPADRILVALSGGKDSLGLANELKEQGYDVTGLHVYLGIPGSSDASLAHIEAFCEARSIPLIVASTPDMGLAIPDVKEALRGRPTCSACGSIKRHVFSRVAREQGFTALATGHNLDDETARLFANVLRWDKAYLADQGPCLADDGGQARKVKPLYRLTEFETACYAFLKGIPHVSAPCPYSRGASFTGHKALLENLEQSRPGAKTQFYENFLRDGREAFAASARATAGLTPCLECGAPTPREVCGVCQLKKMVVAHKAETAHAEESRQ</sequence>
<dbReference type="PATRIC" id="fig|1121439.3.peg.786"/>
<dbReference type="PANTHER" id="PTHR11807">
    <property type="entry name" value="ATPASES OF THE PP SUPERFAMILY-RELATED"/>
    <property type="match status" value="1"/>
</dbReference>
<dbReference type="SUPFAM" id="SSF52402">
    <property type="entry name" value="Adenine nucleotide alpha hydrolases-like"/>
    <property type="match status" value="1"/>
</dbReference>
<dbReference type="EMBL" id="ATHI01000005">
    <property type="protein sequence ID" value="EPR35030.1"/>
    <property type="molecule type" value="Genomic_DNA"/>
</dbReference>
<dbReference type="Proteomes" id="UP000014975">
    <property type="component" value="Unassembled WGS sequence"/>
</dbReference>
<dbReference type="Pfam" id="PF22082">
    <property type="entry name" value="TtuA_LIM_N"/>
    <property type="match status" value="1"/>
</dbReference>
<evidence type="ECO:0000256" key="3">
    <source>
        <dbReference type="PIRSR" id="PIRSR004976-51"/>
    </source>
</evidence>
<feature type="binding site" evidence="3">
    <location>
        <begin position="53"/>
        <end position="55"/>
    </location>
    <ligand>
        <name>ATP</name>
        <dbReference type="ChEBI" id="CHEBI:30616"/>
    </ligand>
</feature>
<comment type="caution">
    <text evidence="6">The sequence shown here is derived from an EMBL/GenBank/DDBJ whole genome shotgun (WGS) entry which is preliminary data.</text>
</comment>
<evidence type="ECO:0000313" key="7">
    <source>
        <dbReference type="Proteomes" id="UP000014975"/>
    </source>
</evidence>
<evidence type="ECO:0000256" key="1">
    <source>
        <dbReference type="ARBA" id="ARBA00022679"/>
    </source>
</evidence>
<name>S7TEL2_9BACT</name>
<feature type="binding site" evidence="3">
    <location>
        <position position="161"/>
    </location>
    <ligand>
        <name>ATP</name>
        <dbReference type="ChEBI" id="CHEBI:30616"/>
    </ligand>
</feature>
<dbReference type="Gene3D" id="3.40.50.620">
    <property type="entry name" value="HUPs"/>
    <property type="match status" value="1"/>
</dbReference>
<dbReference type="InterPro" id="IPR035107">
    <property type="entry name" value="tRNA_thiolation_TtcA_Ctu1"/>
</dbReference>
<protein>
    <submittedName>
        <fullName evidence="6">PP-loop domain protein</fullName>
    </submittedName>
</protein>
<dbReference type="GO" id="GO:0002144">
    <property type="term" value="C:cytosolic tRNA wobble base thiouridylase complex"/>
    <property type="evidence" value="ECO:0007669"/>
    <property type="project" value="TreeGrafter"/>
</dbReference>
<feature type="domain" description="tRNA(Ile)-lysidine/2-thiocytidine synthase N-terminal" evidence="4">
    <location>
        <begin position="50"/>
        <end position="172"/>
    </location>
</feature>
<dbReference type="InterPro" id="IPR011063">
    <property type="entry name" value="TilS/TtcA_N"/>
</dbReference>
<feature type="binding site" evidence="3">
    <location>
        <position position="79"/>
    </location>
    <ligand>
        <name>ATP</name>
        <dbReference type="ChEBI" id="CHEBI:30616"/>
    </ligand>
</feature>
<feature type="binding site" evidence="3">
    <location>
        <position position="156"/>
    </location>
    <ligand>
        <name>ATP</name>
        <dbReference type="ChEBI" id="CHEBI:30616"/>
    </ligand>
</feature>
<dbReference type="PIRSF" id="PIRSF004976">
    <property type="entry name" value="ATPase_YdaO"/>
    <property type="match status" value="1"/>
</dbReference>
<feature type="binding site" evidence="2">
    <location>
        <position position="6"/>
    </location>
    <ligand>
        <name>Zn(2+)</name>
        <dbReference type="ChEBI" id="CHEBI:29105"/>
        <label>1</label>
    </ligand>
</feature>
<feature type="binding site" evidence="2">
    <location>
        <position position="288"/>
    </location>
    <ligand>
        <name>Zn(2+)</name>
        <dbReference type="ChEBI" id="CHEBI:29105"/>
        <label>2</label>
    </ligand>
</feature>
<keyword evidence="1" id="KW-0808">Transferase</keyword>
<dbReference type="eggNOG" id="COG0037">
    <property type="taxonomic scope" value="Bacteria"/>
</dbReference>
<evidence type="ECO:0000256" key="2">
    <source>
        <dbReference type="PIRSR" id="PIRSR004976-50"/>
    </source>
</evidence>
<keyword evidence="3" id="KW-0547">Nucleotide-binding</keyword>
<feature type="domain" description="2-thiouridine synthetase TtuA-like N-terminal LIM" evidence="5">
    <location>
        <begin position="2"/>
        <end position="26"/>
    </location>
</feature>
<keyword evidence="3" id="KW-0067">ATP-binding</keyword>
<dbReference type="InterPro" id="IPR014729">
    <property type="entry name" value="Rossmann-like_a/b/a_fold"/>
</dbReference>
<gene>
    <name evidence="6" type="ORF">dsat_2393</name>
</gene>
<dbReference type="GO" id="GO:0005524">
    <property type="term" value="F:ATP binding"/>
    <property type="evidence" value="ECO:0007669"/>
    <property type="project" value="UniProtKB-KW"/>
</dbReference>
<dbReference type="GO" id="GO:0046872">
    <property type="term" value="F:metal ion binding"/>
    <property type="evidence" value="ECO:0007669"/>
    <property type="project" value="UniProtKB-KW"/>
</dbReference>
<dbReference type="GO" id="GO:0002143">
    <property type="term" value="P:tRNA wobble position uridine thiolation"/>
    <property type="evidence" value="ECO:0007669"/>
    <property type="project" value="TreeGrafter"/>
</dbReference>
<feature type="binding site" evidence="2">
    <location>
        <position position="22"/>
    </location>
    <ligand>
        <name>Zn(2+)</name>
        <dbReference type="ChEBI" id="CHEBI:29105"/>
        <label>1</label>
    </ligand>
</feature>
<keyword evidence="2" id="KW-0479">Metal-binding</keyword>
<dbReference type="InterPro" id="IPR054306">
    <property type="entry name" value="TtuA-like_LIM_N"/>
</dbReference>
<feature type="binding site" evidence="2">
    <location>
        <position position="279"/>
    </location>
    <ligand>
        <name>Zn(2+)</name>
        <dbReference type="ChEBI" id="CHEBI:29105"/>
        <label>2</label>
    </ligand>
</feature>
<feature type="binding site" evidence="3">
    <location>
        <position position="59"/>
    </location>
    <ligand>
        <name>ATP</name>
        <dbReference type="ChEBI" id="CHEBI:30616"/>
    </ligand>
</feature>
<keyword evidence="2" id="KW-0862">Zinc</keyword>
<feature type="binding site" evidence="2">
    <location>
        <position position="276"/>
    </location>
    <ligand>
        <name>Zn(2+)</name>
        <dbReference type="ChEBI" id="CHEBI:29105"/>
        <label>2</label>
    </ligand>
</feature>
<evidence type="ECO:0000313" key="6">
    <source>
        <dbReference type="EMBL" id="EPR35030.1"/>
    </source>
</evidence>
<evidence type="ECO:0000259" key="4">
    <source>
        <dbReference type="Pfam" id="PF01171"/>
    </source>
</evidence>
<feature type="binding site" evidence="2">
    <location>
        <position position="25"/>
    </location>
    <ligand>
        <name>Zn(2+)</name>
        <dbReference type="ChEBI" id="CHEBI:29105"/>
        <label>1</label>
    </ligand>
</feature>
<proteinExistence type="predicted"/>
<dbReference type="OrthoDB" id="9801054at2"/>
<dbReference type="GO" id="GO:0000049">
    <property type="term" value="F:tRNA binding"/>
    <property type="evidence" value="ECO:0007669"/>
    <property type="project" value="TreeGrafter"/>
</dbReference>
<keyword evidence="7" id="KW-1185">Reference proteome</keyword>
<dbReference type="Pfam" id="PF01171">
    <property type="entry name" value="ATP_bind_3"/>
    <property type="match status" value="1"/>
</dbReference>
<dbReference type="RefSeq" id="WP_020886279.1">
    <property type="nucleotide sequence ID" value="NZ_ATHI01000005.1"/>
</dbReference>
<feature type="binding site" evidence="2">
    <location>
        <position position="291"/>
    </location>
    <ligand>
        <name>Zn(2+)</name>
        <dbReference type="ChEBI" id="CHEBI:29105"/>
        <label>2</label>
    </ligand>
</feature>
<dbReference type="AlphaFoldDB" id="S7TEL2"/>
<dbReference type="PANTHER" id="PTHR11807:SF27">
    <property type="entry name" value="TRNA-5-METHYLURIDINE(54) 2-SULFURTRANSFERASE"/>
    <property type="match status" value="1"/>
</dbReference>
<evidence type="ECO:0000259" key="5">
    <source>
        <dbReference type="Pfam" id="PF22082"/>
    </source>
</evidence>
<feature type="binding site" evidence="2">
    <location>
        <position position="3"/>
    </location>
    <ligand>
        <name>Zn(2+)</name>
        <dbReference type="ChEBI" id="CHEBI:29105"/>
        <label>1</label>
    </ligand>
</feature>